<gene>
    <name evidence="1" type="ORF">INT08_08195</name>
</gene>
<name>A0ABR9XTG4_9CHLB</name>
<dbReference type="Proteomes" id="UP000619838">
    <property type="component" value="Unassembled WGS sequence"/>
</dbReference>
<accession>A0ABR9XTG4</accession>
<protein>
    <submittedName>
        <fullName evidence="1">Uncharacterized protein</fullName>
    </submittedName>
</protein>
<reference evidence="1 2" key="1">
    <citation type="journal article" date="2020" name="Microorganisms">
        <title>Simultaneous Genome Sequencing of Prosthecochloris ethylica and Desulfuromonas acetoxidans within a Syntrophic Mixture Reveals Unique Pili and Protein Interactions.</title>
        <authorList>
            <person name="Kyndt J.A."/>
            <person name="Van Beeumen J.J."/>
            <person name="Meyer T.E."/>
        </authorList>
    </citation>
    <scope>NUCLEOTIDE SEQUENCE [LARGE SCALE GENOMIC DNA]</scope>
    <source>
        <strain evidence="1 2">N3</strain>
    </source>
</reference>
<organism evidence="1 2">
    <name type="scientific">Prosthecochloris ethylica</name>
    <dbReference type="NCBI Taxonomy" id="2743976"/>
    <lineage>
        <taxon>Bacteria</taxon>
        <taxon>Pseudomonadati</taxon>
        <taxon>Chlorobiota</taxon>
        <taxon>Chlorobiia</taxon>
        <taxon>Chlorobiales</taxon>
        <taxon>Chlorobiaceae</taxon>
        <taxon>Prosthecochloris</taxon>
    </lineage>
</organism>
<evidence type="ECO:0000313" key="1">
    <source>
        <dbReference type="EMBL" id="MBF0637148.1"/>
    </source>
</evidence>
<keyword evidence="2" id="KW-1185">Reference proteome</keyword>
<dbReference type="EMBL" id="JADGII010000012">
    <property type="protein sequence ID" value="MBF0637148.1"/>
    <property type="molecule type" value="Genomic_DNA"/>
</dbReference>
<comment type="caution">
    <text evidence="1">The sequence shown here is derived from an EMBL/GenBank/DDBJ whole genome shotgun (WGS) entry which is preliminary data.</text>
</comment>
<sequence length="81" mass="9191">MTGTYEELFSDQSESPRCIREMYREGVSFALYARPHSEGRVLVFLKINGNDVDHAHGVVAIDDLDEVGDDIIAWLKNDLHI</sequence>
<dbReference type="RefSeq" id="WP_175186773.1">
    <property type="nucleotide sequence ID" value="NZ_JABVZQ010000001.1"/>
</dbReference>
<proteinExistence type="predicted"/>
<evidence type="ECO:0000313" key="2">
    <source>
        <dbReference type="Proteomes" id="UP000619838"/>
    </source>
</evidence>